<evidence type="ECO:0000256" key="1">
    <source>
        <dbReference type="SAM" id="MobiDB-lite"/>
    </source>
</evidence>
<protein>
    <submittedName>
        <fullName evidence="2">Uncharacterized protein</fullName>
    </submittedName>
</protein>
<comment type="caution">
    <text evidence="2">The sequence shown here is derived from an EMBL/GenBank/DDBJ whole genome shotgun (WGS) entry which is preliminary data.</text>
</comment>
<proteinExistence type="predicted"/>
<keyword evidence="3" id="KW-1185">Reference proteome</keyword>
<accession>A0ABX1EAY8</accession>
<name>A0ABX1EAY8_9PROT</name>
<evidence type="ECO:0000313" key="3">
    <source>
        <dbReference type="Proteomes" id="UP000787635"/>
    </source>
</evidence>
<organism evidence="2 3">
    <name type="scientific">Falsiroseomonas selenitidurans</name>
    <dbReference type="NCBI Taxonomy" id="2716335"/>
    <lineage>
        <taxon>Bacteria</taxon>
        <taxon>Pseudomonadati</taxon>
        <taxon>Pseudomonadota</taxon>
        <taxon>Alphaproteobacteria</taxon>
        <taxon>Acetobacterales</taxon>
        <taxon>Roseomonadaceae</taxon>
        <taxon>Falsiroseomonas</taxon>
    </lineage>
</organism>
<dbReference type="EMBL" id="JAAVNE010000079">
    <property type="protein sequence ID" value="NKC34351.1"/>
    <property type="molecule type" value="Genomic_DNA"/>
</dbReference>
<evidence type="ECO:0000313" key="2">
    <source>
        <dbReference type="EMBL" id="NKC34351.1"/>
    </source>
</evidence>
<feature type="region of interest" description="Disordered" evidence="1">
    <location>
        <begin position="1"/>
        <end position="64"/>
    </location>
</feature>
<feature type="compositionally biased region" description="Basic and acidic residues" evidence="1">
    <location>
        <begin position="1"/>
        <end position="11"/>
    </location>
</feature>
<sequence length="64" mass="6955">MRVEPKDHRPVTEQAAQPSQAAWMGAAEAERQQALLRVAGRPAEPAKTPMRRRTDRPASGPAAP</sequence>
<gene>
    <name evidence="2" type="ORF">HEQ75_26105</name>
</gene>
<reference evidence="2 3" key="1">
    <citation type="submission" date="2020-03" db="EMBL/GenBank/DDBJ databases">
        <title>Roseomonas selenitidurans sp. nov. isolated from urban soil.</title>
        <authorList>
            <person name="Liu H."/>
        </authorList>
    </citation>
    <scope>NUCLEOTIDE SEQUENCE [LARGE SCALE GENOMIC DNA]</scope>
    <source>
        <strain evidence="2 3">BU-1</strain>
    </source>
</reference>
<dbReference type="Proteomes" id="UP000787635">
    <property type="component" value="Unassembled WGS sequence"/>
</dbReference>
<dbReference type="RefSeq" id="WP_168035061.1">
    <property type="nucleotide sequence ID" value="NZ_JAAVNE010000079.1"/>
</dbReference>